<organism evidence="1 2">
    <name type="scientific">Coniosporium uncinatum</name>
    <dbReference type="NCBI Taxonomy" id="93489"/>
    <lineage>
        <taxon>Eukaryota</taxon>
        <taxon>Fungi</taxon>
        <taxon>Dikarya</taxon>
        <taxon>Ascomycota</taxon>
        <taxon>Pezizomycotina</taxon>
        <taxon>Dothideomycetes</taxon>
        <taxon>Dothideomycetes incertae sedis</taxon>
        <taxon>Coniosporium</taxon>
    </lineage>
</organism>
<dbReference type="EMBL" id="JAWDJW010006334">
    <property type="protein sequence ID" value="KAK3065539.1"/>
    <property type="molecule type" value="Genomic_DNA"/>
</dbReference>
<dbReference type="Proteomes" id="UP001186974">
    <property type="component" value="Unassembled WGS sequence"/>
</dbReference>
<evidence type="ECO:0000313" key="2">
    <source>
        <dbReference type="Proteomes" id="UP001186974"/>
    </source>
</evidence>
<gene>
    <name evidence="1" type="ORF">LTS18_000016</name>
</gene>
<reference evidence="1" key="1">
    <citation type="submission" date="2024-09" db="EMBL/GenBank/DDBJ databases">
        <title>Black Yeasts Isolated from many extreme environments.</title>
        <authorList>
            <person name="Coleine C."/>
            <person name="Stajich J.E."/>
            <person name="Selbmann L."/>
        </authorList>
    </citation>
    <scope>NUCLEOTIDE SEQUENCE</scope>
    <source>
        <strain evidence="1">CCFEE 5737</strain>
    </source>
</reference>
<protein>
    <submittedName>
        <fullName evidence="1">Uncharacterized protein</fullName>
    </submittedName>
</protein>
<proteinExistence type="predicted"/>
<sequence>MSFLRYALPALAAVGSASAACSVQGTTTIQNAGDAGALATCTTFTGSVAIATGTTDNIAINNVRAITGDLVAEDVPGLTQLSGDSLTSIGGAFTLQGVQILADLSFPRLVIVDTISWGGLPNLQSLDFTTGIQNATSVDIENTGLQSLDGVNLGSVNTFTVVNNGALQTVSLNVTEISGALDISYNGDNTAASFPNLNTALNMTFRSISNLSIPRLETVNGSFGVFESQTIQYINAPNLTEVEGTVSIINNEALANISFPSLTTIGGGFQIQKNPALDGSLVFPELMAVAGALDFYGNFTDVQMPALSDVKGAFNIQTSGDVTDDCTHFNSIKGRNNVIKGPFACISRTNDPKGAGSASGTSSGSGAQKTGAAGHLEFSHGLTGAAGVLAAILAL</sequence>
<evidence type="ECO:0000313" key="1">
    <source>
        <dbReference type="EMBL" id="KAK3065539.1"/>
    </source>
</evidence>
<comment type="caution">
    <text evidence="1">The sequence shown here is derived from an EMBL/GenBank/DDBJ whole genome shotgun (WGS) entry which is preliminary data.</text>
</comment>
<keyword evidence="2" id="KW-1185">Reference proteome</keyword>
<accession>A0ACC3DDC8</accession>
<name>A0ACC3DDC8_9PEZI</name>